<dbReference type="PANTHER" id="PTHR11455">
    <property type="entry name" value="CRYPTOCHROME"/>
    <property type="match status" value="1"/>
</dbReference>
<dbReference type="OrthoDB" id="9772484at2"/>
<feature type="domain" description="Photolyase/cryptochrome alpha/beta" evidence="12">
    <location>
        <begin position="36"/>
        <end position="165"/>
    </location>
</feature>
<keyword evidence="13" id="KW-0456">Lyase</keyword>
<feature type="region of interest" description="Disordered" evidence="11">
    <location>
        <begin position="1"/>
        <end position="37"/>
    </location>
</feature>
<dbReference type="InterPro" id="IPR014729">
    <property type="entry name" value="Rossmann-like_a/b/a_fold"/>
</dbReference>
<evidence type="ECO:0000256" key="6">
    <source>
        <dbReference type="ARBA" id="ARBA00022991"/>
    </source>
</evidence>
<feature type="site" description="Electron transfer via tryptophanyl radical" evidence="9">
    <location>
        <position position="340"/>
    </location>
</feature>
<dbReference type="FunFam" id="1.10.579.10:FF:000003">
    <property type="entry name" value="Deoxyribodipyrimidine photo-lyase"/>
    <property type="match status" value="1"/>
</dbReference>
<comment type="cofactor">
    <cofactor evidence="1">
        <name>(6R)-5,10-methylene-5,6,7,8-tetrahydrofolate</name>
        <dbReference type="ChEBI" id="CHEBI:15636"/>
    </cofactor>
</comment>
<dbReference type="PROSITE" id="PS51645">
    <property type="entry name" value="PHR_CRY_ALPHA_BETA"/>
    <property type="match status" value="1"/>
</dbReference>
<dbReference type="SUPFAM" id="SSF48173">
    <property type="entry name" value="Cryptochrome/photolyase FAD-binding domain"/>
    <property type="match status" value="1"/>
</dbReference>
<feature type="site" description="Electron transfer via tryptophanyl radical" evidence="9">
    <location>
        <position position="417"/>
    </location>
</feature>
<evidence type="ECO:0000256" key="3">
    <source>
        <dbReference type="ARBA" id="ARBA00014046"/>
    </source>
</evidence>
<dbReference type="InterPro" id="IPR036134">
    <property type="entry name" value="Crypto/Photolyase_FAD-like_sf"/>
</dbReference>
<dbReference type="Gene3D" id="1.25.40.80">
    <property type="match status" value="1"/>
</dbReference>
<dbReference type="InterPro" id="IPR036155">
    <property type="entry name" value="Crypto/Photolyase_N_sf"/>
</dbReference>
<comment type="similarity">
    <text evidence="10">Belongs to the DNA photolyase family.</text>
</comment>
<evidence type="ECO:0000256" key="8">
    <source>
        <dbReference type="PIRSR" id="PIRSR602081-1"/>
    </source>
</evidence>
<dbReference type="Gene3D" id="1.10.579.10">
    <property type="entry name" value="DNA Cyclobutane Dipyrimidine Photolyase, subunit A, domain 3"/>
    <property type="match status" value="1"/>
</dbReference>
<comment type="catalytic activity">
    <reaction evidence="7">
        <text>cyclobutadipyrimidine (in DNA) = 2 pyrimidine residues (in DNA).</text>
        <dbReference type="EC" id="4.1.99.3"/>
    </reaction>
</comment>
<dbReference type="GO" id="GO:0009416">
    <property type="term" value="P:response to light stimulus"/>
    <property type="evidence" value="ECO:0007669"/>
    <property type="project" value="TreeGrafter"/>
</dbReference>
<evidence type="ECO:0000256" key="4">
    <source>
        <dbReference type="ARBA" id="ARBA00022630"/>
    </source>
</evidence>
<sequence>MAASAAPDPQAHVPSATEKHAPDQTARSRPTDTHGRPSIVWLRDDLRLADNPALRAAVDEGNPIVVLFVLDDSPLVARPRGGASRWWLHHSLTALAERIEERGARLILRRGDAAEEVQRLADEVDAGGVFWNRRYAEGERSQDGAVKKALRAAGRVAESFQGTLMYEPWTIARDDGQPYGVYSAFWRACAKAGTPREPVAEPQSLDGLEKRLHSDELASWELLPTKPDWATGLAEEWTPGERGAHERLRDFVGDRISRYSGQRDRPGAEASSRLSPHLRFGELSPFQVRTAVLDSREGAAENRSKFQAELGWREFNYSLLFHNPNLDSQNMRRNFDGFPWHPASSEVLERWQQGRTGIPLVDAGMRQLWTSGWMHNRVRMVVASFLIKNLLIDWREGEQWFWDTLVDADPANNAANWQWVAGSGVDSAPFFRVFNPVLQSQKFDPQGDYIRAWVPELADVPAKEIHEPRASGGLDLSEVGDYPEPMVDLKATRAEALDAFAEIKSH</sequence>
<dbReference type="GO" id="GO:0003904">
    <property type="term" value="F:deoxyribodipyrimidine photo-lyase activity"/>
    <property type="evidence" value="ECO:0007669"/>
    <property type="project" value="UniProtKB-EC"/>
</dbReference>
<dbReference type="InterPro" id="IPR018394">
    <property type="entry name" value="DNA_photolyase_1_CS_C"/>
</dbReference>
<dbReference type="SUPFAM" id="SSF52425">
    <property type="entry name" value="Cryptochrome/photolyase, N-terminal domain"/>
    <property type="match status" value="1"/>
</dbReference>
<keyword evidence="4 8" id="KW-0285">Flavoprotein</keyword>
<evidence type="ECO:0000313" key="13">
    <source>
        <dbReference type="EMBL" id="THG31075.1"/>
    </source>
</evidence>
<keyword evidence="6 10" id="KW-0157">Chromophore</keyword>
<protein>
    <recommendedName>
        <fullName evidence="3">Deoxyribodipyrimidine photo-lyase</fullName>
        <ecNumber evidence="2">4.1.99.3</ecNumber>
    </recommendedName>
</protein>
<evidence type="ECO:0000256" key="10">
    <source>
        <dbReference type="RuleBase" id="RU004182"/>
    </source>
</evidence>
<dbReference type="Proteomes" id="UP000309133">
    <property type="component" value="Unassembled WGS sequence"/>
</dbReference>
<dbReference type="Gene3D" id="3.40.50.620">
    <property type="entry name" value="HUPs"/>
    <property type="match status" value="1"/>
</dbReference>
<keyword evidence="14" id="KW-1185">Reference proteome</keyword>
<evidence type="ECO:0000256" key="7">
    <source>
        <dbReference type="ARBA" id="ARBA00033999"/>
    </source>
</evidence>
<dbReference type="RefSeq" id="WP_136427495.1">
    <property type="nucleotide sequence ID" value="NZ_SSSM01000004.1"/>
</dbReference>
<feature type="binding site" evidence="8">
    <location>
        <position position="306"/>
    </location>
    <ligand>
        <name>FAD</name>
        <dbReference type="ChEBI" id="CHEBI:57692"/>
    </ligand>
</feature>
<dbReference type="PRINTS" id="PR00147">
    <property type="entry name" value="DNAPHOTLYASE"/>
</dbReference>
<dbReference type="EC" id="4.1.99.3" evidence="2"/>
<proteinExistence type="inferred from homology"/>
<comment type="caution">
    <text evidence="13">The sequence shown here is derived from an EMBL/GenBank/DDBJ whole genome shotgun (WGS) entry which is preliminary data.</text>
</comment>
<feature type="binding site" evidence="8">
    <location>
        <begin position="407"/>
        <end position="409"/>
    </location>
    <ligand>
        <name>FAD</name>
        <dbReference type="ChEBI" id="CHEBI:57692"/>
    </ligand>
</feature>
<accession>A0A4S4FNK3</accession>
<dbReference type="InterPro" id="IPR006050">
    <property type="entry name" value="DNA_photolyase_N"/>
</dbReference>
<reference evidence="13 14" key="1">
    <citation type="submission" date="2019-04" db="EMBL/GenBank/DDBJ databases">
        <authorList>
            <person name="Jiang L."/>
        </authorList>
    </citation>
    <scope>NUCLEOTIDE SEQUENCE [LARGE SCALE GENOMIC DNA]</scope>
    <source>
        <strain evidence="13 14">YIM 131853</strain>
    </source>
</reference>
<organism evidence="13 14">
    <name type="scientific">Naasia lichenicola</name>
    <dbReference type="NCBI Taxonomy" id="2565933"/>
    <lineage>
        <taxon>Bacteria</taxon>
        <taxon>Bacillati</taxon>
        <taxon>Actinomycetota</taxon>
        <taxon>Actinomycetes</taxon>
        <taxon>Micrococcales</taxon>
        <taxon>Microbacteriaceae</taxon>
        <taxon>Naasia</taxon>
    </lineage>
</organism>
<gene>
    <name evidence="13" type="ORF">E6C64_10845</name>
</gene>
<dbReference type="GO" id="GO:0000719">
    <property type="term" value="P:photoreactive repair"/>
    <property type="evidence" value="ECO:0007669"/>
    <property type="project" value="UniProtKB-ARBA"/>
</dbReference>
<dbReference type="AlphaFoldDB" id="A0A4S4FNK3"/>
<dbReference type="EMBL" id="SSSM01000004">
    <property type="protein sequence ID" value="THG31075.1"/>
    <property type="molecule type" value="Genomic_DNA"/>
</dbReference>
<dbReference type="InterPro" id="IPR002081">
    <property type="entry name" value="Cryptochrome/DNA_photolyase_1"/>
</dbReference>
<dbReference type="InterPro" id="IPR005101">
    <property type="entry name" value="Cryptochr/Photolyase_FAD-bd"/>
</dbReference>
<dbReference type="PROSITE" id="PS00394">
    <property type="entry name" value="DNA_PHOTOLYASES_1_1"/>
    <property type="match status" value="1"/>
</dbReference>
<dbReference type="PROSITE" id="PS00691">
    <property type="entry name" value="DNA_PHOTOLYASES_1_2"/>
    <property type="match status" value="1"/>
</dbReference>
<comment type="cofactor">
    <cofactor evidence="8">
        <name>FAD</name>
        <dbReference type="ChEBI" id="CHEBI:57692"/>
    </cofactor>
    <text evidence="8">Binds 1 FAD per subunit.</text>
</comment>
<dbReference type="Pfam" id="PF03441">
    <property type="entry name" value="FAD_binding_7"/>
    <property type="match status" value="1"/>
</dbReference>
<evidence type="ECO:0000256" key="5">
    <source>
        <dbReference type="ARBA" id="ARBA00022827"/>
    </source>
</evidence>
<dbReference type="PANTHER" id="PTHR11455:SF9">
    <property type="entry name" value="CRYPTOCHROME CIRCADIAN CLOCK 5 ISOFORM X1"/>
    <property type="match status" value="1"/>
</dbReference>
<dbReference type="GO" id="GO:0071949">
    <property type="term" value="F:FAD binding"/>
    <property type="evidence" value="ECO:0007669"/>
    <property type="project" value="TreeGrafter"/>
</dbReference>
<dbReference type="Pfam" id="PF00875">
    <property type="entry name" value="DNA_photolyase"/>
    <property type="match status" value="1"/>
</dbReference>
<evidence type="ECO:0000313" key="14">
    <source>
        <dbReference type="Proteomes" id="UP000309133"/>
    </source>
</evidence>
<evidence type="ECO:0000256" key="2">
    <source>
        <dbReference type="ARBA" id="ARBA00013149"/>
    </source>
</evidence>
<keyword evidence="5 8" id="KW-0274">FAD</keyword>
<feature type="binding site" evidence="8">
    <location>
        <begin position="271"/>
        <end position="275"/>
    </location>
    <ligand>
        <name>FAD</name>
        <dbReference type="ChEBI" id="CHEBI:57692"/>
    </ligand>
</feature>
<evidence type="ECO:0000256" key="9">
    <source>
        <dbReference type="PIRSR" id="PIRSR602081-2"/>
    </source>
</evidence>
<feature type="binding site" evidence="8">
    <location>
        <position position="259"/>
    </location>
    <ligand>
        <name>FAD</name>
        <dbReference type="ChEBI" id="CHEBI:57692"/>
    </ligand>
</feature>
<feature type="site" description="Electron transfer via tryptophanyl radical" evidence="9">
    <location>
        <position position="394"/>
    </location>
</feature>
<evidence type="ECO:0000256" key="1">
    <source>
        <dbReference type="ARBA" id="ARBA00001932"/>
    </source>
</evidence>
<dbReference type="GO" id="GO:0003677">
    <property type="term" value="F:DNA binding"/>
    <property type="evidence" value="ECO:0007669"/>
    <property type="project" value="TreeGrafter"/>
</dbReference>
<name>A0A4S4FNK3_9MICO</name>
<evidence type="ECO:0000259" key="12">
    <source>
        <dbReference type="PROSITE" id="PS51645"/>
    </source>
</evidence>
<evidence type="ECO:0000256" key="11">
    <source>
        <dbReference type="SAM" id="MobiDB-lite"/>
    </source>
</evidence>